<dbReference type="Gene3D" id="3.80.10.10">
    <property type="entry name" value="Ribonuclease Inhibitor"/>
    <property type="match status" value="1"/>
</dbReference>
<evidence type="ECO:0000259" key="1">
    <source>
        <dbReference type="SMART" id="SM00579"/>
    </source>
</evidence>
<evidence type="ECO:0000313" key="2">
    <source>
        <dbReference type="EMBL" id="OAP00400.1"/>
    </source>
</evidence>
<dbReference type="CDD" id="cd22160">
    <property type="entry name" value="F-box_AtFBL13-like"/>
    <property type="match status" value="1"/>
</dbReference>
<dbReference type="InterPro" id="IPR036047">
    <property type="entry name" value="F-box-like_dom_sf"/>
</dbReference>
<dbReference type="Proteomes" id="UP000078284">
    <property type="component" value="Chromosome 4"/>
</dbReference>
<dbReference type="InterPro" id="IPR006566">
    <property type="entry name" value="FBD"/>
</dbReference>
<comment type="caution">
    <text evidence="2">The sequence shown here is derived from an EMBL/GenBank/DDBJ whole genome shotgun (WGS) entry which is preliminary data.</text>
</comment>
<proteinExistence type="predicted"/>
<protein>
    <recommendedName>
        <fullName evidence="1">FBD domain-containing protein</fullName>
    </recommendedName>
</protein>
<dbReference type="SUPFAM" id="SSF52047">
    <property type="entry name" value="RNI-like"/>
    <property type="match status" value="1"/>
</dbReference>
<dbReference type="EMBL" id="LUHQ01000004">
    <property type="protein sequence ID" value="OAP00400.1"/>
    <property type="molecule type" value="Genomic_DNA"/>
</dbReference>
<dbReference type="InterPro" id="IPR055294">
    <property type="entry name" value="FBL60-like"/>
</dbReference>
<dbReference type="AlphaFoldDB" id="A0A178V205"/>
<sequence>MGSKKKCFDGSRDGISGLHDTMICHILSFLPTKVAASTTVLAKRWKPLLAFMPNLDFDESFRFDPQMTCEERRKGSESFMLVVDSVLALQAEANATLNKFYVKCEGVEQNSVLEWIPKVLKRGVLDIDLQIPSSRGFGSNSTFYPLPSEIFVSKTLVRLKIQFQDGANVNVEGDVSLPMLKTLHLDYVKMDTRMLQKLLSGCHTLEELLLMNLIWKESSEPEPCFVSVSVRTLKILKFSRFENFMKAKNFKPIVLLSFDIPNLVYLEYLDTIADKYEQVRFDSLVKVSIGLCKTSKQIENDNNNVTKLFMGICNVTILYLTEDTLKVLGCCRETMPVFENLIHLTIRTGVHIGWKSLPHLLKNCPNLQTLVFEGMHHIYRKGRACGDVDEDGTCMCKNLDNMRVKKDIDACLSSSPVKVIKILNFGELCGFCEFCDVEEDVAGQIKQVKQFLETMPDLEKVILYYNTPADEDVMKVFKKLKKLPRVASAKCEVQIISDNINLSFTFR</sequence>
<name>A0A178V205_ARATH</name>
<dbReference type="SUPFAM" id="SSF81383">
    <property type="entry name" value="F-box domain"/>
    <property type="match status" value="1"/>
</dbReference>
<reference evidence="3" key="1">
    <citation type="journal article" date="2016" name="Proc. Natl. Acad. Sci. U.S.A.">
        <title>Chromosome-level assembly of Arabidopsis thaliana Ler reveals the extent of translocation and inversion polymorphisms.</title>
        <authorList>
            <person name="Zapata L."/>
            <person name="Ding J."/>
            <person name="Willing E.M."/>
            <person name="Hartwig B."/>
            <person name="Bezdan D."/>
            <person name="Jiao W.B."/>
            <person name="Patel V."/>
            <person name="Velikkakam James G."/>
            <person name="Koornneef M."/>
            <person name="Ossowski S."/>
            <person name="Schneeberger K."/>
        </authorList>
    </citation>
    <scope>NUCLEOTIDE SEQUENCE [LARGE SCALE GENOMIC DNA]</scope>
    <source>
        <strain evidence="3">cv. Landsberg erecta</strain>
    </source>
</reference>
<dbReference type="Pfam" id="PF24758">
    <property type="entry name" value="LRR_At5g56370"/>
    <property type="match status" value="1"/>
</dbReference>
<accession>A0A178V205</accession>
<dbReference type="PANTHER" id="PTHR31293:SF16">
    <property type="entry name" value="RNI-LIKE SUPERFAMILY PROTEIN"/>
    <property type="match status" value="1"/>
</dbReference>
<gene>
    <name evidence="2" type="ordered locus">AXX17_At4g00420</name>
</gene>
<dbReference type="InterPro" id="IPR053781">
    <property type="entry name" value="F-box_AtFBL13-like"/>
</dbReference>
<dbReference type="InterPro" id="IPR032675">
    <property type="entry name" value="LRR_dom_sf"/>
</dbReference>
<evidence type="ECO:0000313" key="3">
    <source>
        <dbReference type="Proteomes" id="UP000078284"/>
    </source>
</evidence>
<dbReference type="ExpressionAtlas" id="A0A178V205">
    <property type="expression patterns" value="baseline"/>
</dbReference>
<organism evidence="2 3">
    <name type="scientific">Arabidopsis thaliana</name>
    <name type="common">Mouse-ear cress</name>
    <dbReference type="NCBI Taxonomy" id="3702"/>
    <lineage>
        <taxon>Eukaryota</taxon>
        <taxon>Viridiplantae</taxon>
        <taxon>Streptophyta</taxon>
        <taxon>Embryophyta</taxon>
        <taxon>Tracheophyta</taxon>
        <taxon>Spermatophyta</taxon>
        <taxon>Magnoliopsida</taxon>
        <taxon>eudicotyledons</taxon>
        <taxon>Gunneridae</taxon>
        <taxon>Pentapetalae</taxon>
        <taxon>rosids</taxon>
        <taxon>malvids</taxon>
        <taxon>Brassicales</taxon>
        <taxon>Brassicaceae</taxon>
        <taxon>Camelineae</taxon>
        <taxon>Arabidopsis</taxon>
    </lineage>
</organism>
<feature type="domain" description="FBD" evidence="1">
    <location>
        <begin position="410"/>
        <end position="496"/>
    </location>
</feature>
<dbReference type="SMART" id="SM00579">
    <property type="entry name" value="FBD"/>
    <property type="match status" value="1"/>
</dbReference>
<dbReference type="PANTHER" id="PTHR31293">
    <property type="entry name" value="RNI-LIKE SUPERFAMILY PROTEIN"/>
    <property type="match status" value="1"/>
</dbReference>
<dbReference type="InterPro" id="IPR055411">
    <property type="entry name" value="LRR_FXL15/At3g58940/PEG3-like"/>
</dbReference>